<dbReference type="AlphaFoldDB" id="X1UY58"/>
<accession>X1UY58</accession>
<sequence>VERMVKKSPVRLHFSFNKGMIIRFSPPMDTKGQLTGAKKVLQAIAI</sequence>
<dbReference type="EMBL" id="BARW01027697">
    <property type="protein sequence ID" value="GAJ04836.1"/>
    <property type="molecule type" value="Genomic_DNA"/>
</dbReference>
<proteinExistence type="predicted"/>
<evidence type="ECO:0000313" key="1">
    <source>
        <dbReference type="EMBL" id="GAJ04836.1"/>
    </source>
</evidence>
<gene>
    <name evidence="1" type="ORF">S12H4_44887</name>
</gene>
<protein>
    <submittedName>
        <fullName evidence="1">Uncharacterized protein</fullName>
    </submittedName>
</protein>
<comment type="caution">
    <text evidence="1">The sequence shown here is derived from an EMBL/GenBank/DDBJ whole genome shotgun (WGS) entry which is preliminary data.</text>
</comment>
<organism evidence="1">
    <name type="scientific">marine sediment metagenome</name>
    <dbReference type="NCBI Taxonomy" id="412755"/>
    <lineage>
        <taxon>unclassified sequences</taxon>
        <taxon>metagenomes</taxon>
        <taxon>ecological metagenomes</taxon>
    </lineage>
</organism>
<name>X1UY58_9ZZZZ</name>
<feature type="non-terminal residue" evidence="1">
    <location>
        <position position="1"/>
    </location>
</feature>
<reference evidence="1" key="1">
    <citation type="journal article" date="2014" name="Front. Microbiol.">
        <title>High frequency of phylogenetically diverse reductive dehalogenase-homologous genes in deep subseafloor sedimentary metagenomes.</title>
        <authorList>
            <person name="Kawai M."/>
            <person name="Futagami T."/>
            <person name="Toyoda A."/>
            <person name="Takaki Y."/>
            <person name="Nishi S."/>
            <person name="Hori S."/>
            <person name="Arai W."/>
            <person name="Tsubouchi T."/>
            <person name="Morono Y."/>
            <person name="Uchiyama I."/>
            <person name="Ito T."/>
            <person name="Fujiyama A."/>
            <person name="Inagaki F."/>
            <person name="Takami H."/>
        </authorList>
    </citation>
    <scope>NUCLEOTIDE SEQUENCE</scope>
    <source>
        <strain evidence="1">Expedition CK06-06</strain>
    </source>
</reference>